<evidence type="ECO:0000313" key="3">
    <source>
        <dbReference type="Proteomes" id="UP000253426"/>
    </source>
</evidence>
<feature type="transmembrane region" description="Helical" evidence="1">
    <location>
        <begin position="131"/>
        <end position="153"/>
    </location>
</feature>
<feature type="transmembrane region" description="Helical" evidence="1">
    <location>
        <begin position="106"/>
        <end position="125"/>
    </location>
</feature>
<name>A0A366HIP8_9BACT</name>
<evidence type="ECO:0000256" key="1">
    <source>
        <dbReference type="SAM" id="Phobius"/>
    </source>
</evidence>
<proteinExistence type="predicted"/>
<feature type="transmembrane region" description="Helical" evidence="1">
    <location>
        <begin position="37"/>
        <end position="56"/>
    </location>
</feature>
<organism evidence="2 3">
    <name type="scientific">Roseimicrobium gellanilyticum</name>
    <dbReference type="NCBI Taxonomy" id="748857"/>
    <lineage>
        <taxon>Bacteria</taxon>
        <taxon>Pseudomonadati</taxon>
        <taxon>Verrucomicrobiota</taxon>
        <taxon>Verrucomicrobiia</taxon>
        <taxon>Verrucomicrobiales</taxon>
        <taxon>Verrucomicrobiaceae</taxon>
        <taxon>Roseimicrobium</taxon>
    </lineage>
</organism>
<dbReference type="EMBL" id="QNRR01000006">
    <property type="protein sequence ID" value="RBP42638.1"/>
    <property type="molecule type" value="Genomic_DNA"/>
</dbReference>
<reference evidence="2 3" key="1">
    <citation type="submission" date="2018-06" db="EMBL/GenBank/DDBJ databases">
        <title>Genomic Encyclopedia of Type Strains, Phase IV (KMG-IV): sequencing the most valuable type-strain genomes for metagenomic binning, comparative biology and taxonomic classification.</title>
        <authorList>
            <person name="Goeker M."/>
        </authorList>
    </citation>
    <scope>NUCLEOTIDE SEQUENCE [LARGE SCALE GENOMIC DNA]</scope>
    <source>
        <strain evidence="2 3">DSM 25532</strain>
    </source>
</reference>
<comment type="caution">
    <text evidence="2">The sequence shown here is derived from an EMBL/GenBank/DDBJ whole genome shotgun (WGS) entry which is preliminary data.</text>
</comment>
<keyword evidence="3" id="KW-1185">Reference proteome</keyword>
<evidence type="ECO:0000313" key="2">
    <source>
        <dbReference type="EMBL" id="RBP42638.1"/>
    </source>
</evidence>
<gene>
    <name evidence="2" type="ORF">DES53_106347</name>
</gene>
<dbReference type="Proteomes" id="UP000253426">
    <property type="component" value="Unassembled WGS sequence"/>
</dbReference>
<keyword evidence="1" id="KW-1133">Transmembrane helix</keyword>
<dbReference type="AlphaFoldDB" id="A0A366HIP8"/>
<protein>
    <submittedName>
        <fullName evidence="2">Uncharacterized protein</fullName>
    </submittedName>
</protein>
<sequence length="163" mass="17786">MMVERMSRSLFFAMGTAFLVAAYSVLAFTGEERHYRLWYYVPAAALAGSLVADRLGKRQSVTFWQWAVDIGVALLGLARPLFGVPPVSGHAVFSLHAMMTGRSKTTVTLAIVSLLITLFAKIILWNWDRTLWPGLAGGAISGSVWKLAGAGVWKRPTGDSINQ</sequence>
<keyword evidence="1" id="KW-0812">Transmembrane</keyword>
<keyword evidence="1" id="KW-0472">Membrane</keyword>
<accession>A0A366HIP8</accession>